<dbReference type="Gene3D" id="3.40.50.720">
    <property type="entry name" value="NAD(P)-binding Rossmann-like Domain"/>
    <property type="match status" value="1"/>
</dbReference>
<geneLocation type="plasmid" evidence="3">
    <name>pMk2240B</name>
</geneLocation>
<sequence length="345" mass="36775">MEGIERPTETKASNIMDSTQPASSNHAKGEIKILSLSEAEIKKCIDLRKLLDALADGFKALSDGRVVNPERPQLDIPSAGYSLAMPAWMKGMHLTVKLVNVFEGNIARGIPSHLATIHLFDPETGMPVCIMDGTYITAVRTSGSAVLSVRELARRNAKVATVVGAGVQASQHLHLLSLVRDFEEIRVFSKDFADAQALASRHPGVTAVEDLEVSVRSSDVVCLATHSYTPVISAEWVQPGTHVSSVGVAPPGGELPIDLIARGNLFVEARESFSPTPVGCCELATIDPEAGTDLGAMLLGQRPGRTSDEQITIYKAMGVAMEDLVAADLAYREAKRLGAGRAISL</sequence>
<dbReference type="InterPro" id="IPR003462">
    <property type="entry name" value="ODC_Mu_crystall"/>
</dbReference>
<dbReference type="EMBL" id="CP159255">
    <property type="protein sequence ID" value="XCG51951.1"/>
    <property type="molecule type" value="Genomic_DNA"/>
</dbReference>
<dbReference type="PANTHER" id="PTHR13812:SF19">
    <property type="entry name" value="KETIMINE REDUCTASE MU-CRYSTALLIN"/>
    <property type="match status" value="1"/>
</dbReference>
<organism evidence="3">
    <name type="scientific">Mesorhizobium sp. WSM2240</name>
    <dbReference type="NCBI Taxonomy" id="3228851"/>
    <lineage>
        <taxon>Bacteria</taxon>
        <taxon>Pseudomonadati</taxon>
        <taxon>Pseudomonadota</taxon>
        <taxon>Alphaproteobacteria</taxon>
        <taxon>Hyphomicrobiales</taxon>
        <taxon>Phyllobacteriaceae</taxon>
        <taxon>Mesorhizobium</taxon>
    </lineage>
</organism>
<dbReference type="SUPFAM" id="SSF51735">
    <property type="entry name" value="NAD(P)-binding Rossmann-fold domains"/>
    <property type="match status" value="1"/>
</dbReference>
<name>A0AAU8D0E3_9HYPH</name>
<evidence type="ECO:0000313" key="3">
    <source>
        <dbReference type="EMBL" id="XCG51951.1"/>
    </source>
</evidence>
<dbReference type="InterPro" id="IPR036291">
    <property type="entry name" value="NAD(P)-bd_dom_sf"/>
</dbReference>
<dbReference type="PIRSF" id="PIRSF001439">
    <property type="entry name" value="CryM"/>
    <property type="match status" value="1"/>
</dbReference>
<gene>
    <name evidence="3" type="ORF">ABVK50_29250</name>
</gene>
<comment type="similarity">
    <text evidence="1">Belongs to the ornithine cyclodeaminase/mu-crystallin family.</text>
</comment>
<protein>
    <submittedName>
        <fullName evidence="3">Ornithine cyclodeaminase family protein</fullName>
    </submittedName>
</protein>
<dbReference type="Pfam" id="PF02423">
    <property type="entry name" value="OCD_Mu_crystall"/>
    <property type="match status" value="1"/>
</dbReference>
<feature type="compositionally biased region" description="Polar residues" evidence="2">
    <location>
        <begin position="10"/>
        <end position="24"/>
    </location>
</feature>
<evidence type="ECO:0000256" key="1">
    <source>
        <dbReference type="ARBA" id="ARBA00008903"/>
    </source>
</evidence>
<accession>A0AAU8D0E3</accession>
<dbReference type="GO" id="GO:0005737">
    <property type="term" value="C:cytoplasm"/>
    <property type="evidence" value="ECO:0007669"/>
    <property type="project" value="TreeGrafter"/>
</dbReference>
<dbReference type="Gene3D" id="3.30.1780.10">
    <property type="entry name" value="ornithine cyclodeaminase, domain 1"/>
    <property type="match status" value="1"/>
</dbReference>
<evidence type="ECO:0000256" key="2">
    <source>
        <dbReference type="SAM" id="MobiDB-lite"/>
    </source>
</evidence>
<feature type="region of interest" description="Disordered" evidence="2">
    <location>
        <begin position="1"/>
        <end position="24"/>
    </location>
</feature>
<reference evidence="3" key="1">
    <citation type="submission" date="2024-06" db="EMBL/GenBank/DDBJ databases">
        <title>Mesorhizobium karijinii sp. nov., a symbiont of the iconic Swainsona formosa from arid Australia.</title>
        <authorList>
            <person name="Hill Y.J."/>
            <person name="Watkin E.L.J."/>
            <person name="O'Hara G.W."/>
            <person name="Terpolilli J."/>
            <person name="Tye M.L."/>
            <person name="Kohlmeier M.G."/>
        </authorList>
    </citation>
    <scope>NUCLEOTIDE SEQUENCE</scope>
    <source>
        <strain evidence="3">WSM2240</strain>
        <plasmid evidence="3">pMk2240B</plasmid>
    </source>
</reference>
<dbReference type="PANTHER" id="PTHR13812">
    <property type="entry name" value="KETIMINE REDUCTASE MU-CRYSTALLIN"/>
    <property type="match status" value="1"/>
</dbReference>
<dbReference type="RefSeq" id="WP_353646213.1">
    <property type="nucleotide sequence ID" value="NZ_CP159255.1"/>
</dbReference>
<dbReference type="InterPro" id="IPR023401">
    <property type="entry name" value="ODC_N"/>
</dbReference>
<keyword evidence="3" id="KW-0614">Plasmid</keyword>
<dbReference type="AlphaFoldDB" id="A0AAU8D0E3"/>
<proteinExistence type="inferred from homology"/>